<comment type="caution">
    <text evidence="7">The sequence shown here is derived from an EMBL/GenBank/DDBJ whole genome shotgun (WGS) entry which is preliminary data.</text>
</comment>
<dbReference type="InterPro" id="IPR005673">
    <property type="entry name" value="ABC_phos-bd_PstS"/>
</dbReference>
<dbReference type="InterPro" id="IPR024370">
    <property type="entry name" value="PBP_domain"/>
</dbReference>
<dbReference type="InParanoid" id="U5DIE4"/>
<protein>
    <recommendedName>
        <fullName evidence="4">Phosphate-binding protein</fullName>
    </recommendedName>
</protein>
<name>U5DIE4_9CHRO</name>
<evidence type="ECO:0000313" key="8">
    <source>
        <dbReference type="Proteomes" id="UP000016960"/>
    </source>
</evidence>
<keyword evidence="8" id="KW-1185">Reference proteome</keyword>
<dbReference type="PATRIC" id="fig|582515.4.peg.3024"/>
<dbReference type="AlphaFoldDB" id="U5DIE4"/>
<evidence type="ECO:0000256" key="4">
    <source>
        <dbReference type="PIRNR" id="PIRNR002756"/>
    </source>
</evidence>
<sequence>MNRDFFRRSRFWMLVAIAGLFIACQPFAPPTAPPGSSESSPSASVASPEPVAESVFLNGAGATFPAPLYQRWFAEYNRQHPNIQVNYQPVGSGVGIQQMVSGTVDFGASDIAMTDEQIASVSDGVVLLPMTAGSIAVVYNLPDIGSGLKLSRSVLPGIFSGQIDRWNAPPIAELNPDLALPDTPIALVHRSDGSGTTAAFTAHLSAISDAWRSQVGSGLSVQWPAGIGVKSNSGVSAQVQQASGTIGYVEYSYAHLLGLSTAALENRSGNYVEPTLETTAIALDSVELPDDLRAFVTDPDGPDAYPIATYSWVLAYRTYDDPIKAATLREVLQWALADGQAMSAELGYVPLSTDVTRRVADAIEQIGPPAS</sequence>
<dbReference type="RefSeq" id="WP_022608130.1">
    <property type="nucleotide sequence ID" value="NZ_ASSJ01000070.1"/>
</dbReference>
<feature type="chain" id="PRO_5004658907" description="Phosphate-binding protein" evidence="5">
    <location>
        <begin position="29"/>
        <end position="371"/>
    </location>
</feature>
<dbReference type="GO" id="GO:0035435">
    <property type="term" value="P:phosphate ion transmembrane transport"/>
    <property type="evidence" value="ECO:0007669"/>
    <property type="project" value="InterPro"/>
</dbReference>
<evidence type="ECO:0000256" key="1">
    <source>
        <dbReference type="ARBA" id="ARBA00008725"/>
    </source>
</evidence>
<evidence type="ECO:0000313" key="7">
    <source>
        <dbReference type="EMBL" id="ERN40707.1"/>
    </source>
</evidence>
<dbReference type="Proteomes" id="UP000016960">
    <property type="component" value="Unassembled WGS sequence"/>
</dbReference>
<evidence type="ECO:0000256" key="3">
    <source>
        <dbReference type="ARBA" id="ARBA00022592"/>
    </source>
</evidence>
<dbReference type="GO" id="GO:0042301">
    <property type="term" value="F:phosphate ion binding"/>
    <property type="evidence" value="ECO:0007669"/>
    <property type="project" value="InterPro"/>
</dbReference>
<dbReference type="GO" id="GO:0043190">
    <property type="term" value="C:ATP-binding cassette (ABC) transporter complex"/>
    <property type="evidence" value="ECO:0007669"/>
    <property type="project" value="InterPro"/>
</dbReference>
<comment type="similarity">
    <text evidence="1 4">Belongs to the PstS family.</text>
</comment>
<evidence type="ECO:0000256" key="5">
    <source>
        <dbReference type="SAM" id="SignalP"/>
    </source>
</evidence>
<dbReference type="PIRSF" id="PIRSF002756">
    <property type="entry name" value="PstS"/>
    <property type="match status" value="1"/>
</dbReference>
<accession>U5DIE4</accession>
<dbReference type="Pfam" id="PF12849">
    <property type="entry name" value="PBP_like_2"/>
    <property type="match status" value="1"/>
</dbReference>
<dbReference type="InterPro" id="IPR050962">
    <property type="entry name" value="Phosphate-bind_PstS"/>
</dbReference>
<dbReference type="SUPFAM" id="SSF53850">
    <property type="entry name" value="Periplasmic binding protein-like II"/>
    <property type="match status" value="1"/>
</dbReference>
<dbReference type="STRING" id="582515.KR51_00026930"/>
<dbReference type="PANTHER" id="PTHR42996">
    <property type="entry name" value="PHOSPHATE-BINDING PROTEIN PSTS"/>
    <property type="match status" value="1"/>
</dbReference>
<dbReference type="PANTHER" id="PTHR42996:SF1">
    <property type="entry name" value="PHOSPHATE-BINDING PROTEIN PSTS"/>
    <property type="match status" value="1"/>
</dbReference>
<feature type="domain" description="PBP" evidence="6">
    <location>
        <begin position="54"/>
        <end position="337"/>
    </location>
</feature>
<proteinExistence type="inferred from homology"/>
<dbReference type="eggNOG" id="COG0226">
    <property type="taxonomic scope" value="Bacteria"/>
</dbReference>
<evidence type="ECO:0000259" key="6">
    <source>
        <dbReference type="Pfam" id="PF12849"/>
    </source>
</evidence>
<evidence type="ECO:0000256" key="2">
    <source>
        <dbReference type="ARBA" id="ARBA00022448"/>
    </source>
</evidence>
<dbReference type="EMBL" id="ASSJ01000070">
    <property type="protein sequence ID" value="ERN40707.1"/>
    <property type="molecule type" value="Genomic_DNA"/>
</dbReference>
<feature type="signal peptide" evidence="5">
    <location>
        <begin position="1"/>
        <end position="28"/>
    </location>
</feature>
<keyword evidence="2 4" id="KW-0813">Transport</keyword>
<keyword evidence="3 4" id="KW-0592">Phosphate transport</keyword>
<keyword evidence="5" id="KW-0732">Signal</keyword>
<reference evidence="7 8" key="1">
    <citation type="submission" date="2013-05" db="EMBL/GenBank/DDBJ databases">
        <title>Draft genome sequence of Rubidibacter lacunae KORDI 51-2.</title>
        <authorList>
            <person name="Choi D.H."/>
            <person name="Noh J.H."/>
            <person name="Kwon K.-K."/>
            <person name="Lee J.-H."/>
            <person name="Ryu J.-Y."/>
        </authorList>
    </citation>
    <scope>NUCLEOTIDE SEQUENCE [LARGE SCALE GENOMIC DNA]</scope>
    <source>
        <strain evidence="7 8">KORDI 51-2</strain>
    </source>
</reference>
<dbReference type="PROSITE" id="PS51257">
    <property type="entry name" value="PROKAR_LIPOPROTEIN"/>
    <property type="match status" value="1"/>
</dbReference>
<organism evidence="7 8">
    <name type="scientific">Rubidibacter lacunae KORDI 51-2</name>
    <dbReference type="NCBI Taxonomy" id="582515"/>
    <lineage>
        <taxon>Bacteria</taxon>
        <taxon>Bacillati</taxon>
        <taxon>Cyanobacteriota</taxon>
        <taxon>Cyanophyceae</taxon>
        <taxon>Oscillatoriophycideae</taxon>
        <taxon>Chroococcales</taxon>
        <taxon>Aphanothecaceae</taxon>
        <taxon>Rubidibacter</taxon>
    </lineage>
</organism>
<dbReference type="CDD" id="cd13565">
    <property type="entry name" value="PBP2_PstS"/>
    <property type="match status" value="1"/>
</dbReference>
<gene>
    <name evidence="7" type="ORF">KR51_00026930</name>
</gene>
<dbReference type="Gene3D" id="3.40.190.10">
    <property type="entry name" value="Periplasmic binding protein-like II"/>
    <property type="match status" value="2"/>
</dbReference>
<dbReference type="NCBIfam" id="TIGR00975">
    <property type="entry name" value="3a0107s03"/>
    <property type="match status" value="1"/>
</dbReference>